<proteinExistence type="predicted"/>
<organism evidence="1 2">
    <name type="scientific">Liquorilactobacillus ghanensis DSM 18630</name>
    <dbReference type="NCBI Taxonomy" id="1423750"/>
    <lineage>
        <taxon>Bacteria</taxon>
        <taxon>Bacillati</taxon>
        <taxon>Bacillota</taxon>
        <taxon>Bacilli</taxon>
        <taxon>Lactobacillales</taxon>
        <taxon>Lactobacillaceae</taxon>
        <taxon>Liquorilactobacillus</taxon>
    </lineage>
</organism>
<evidence type="ECO:0000313" key="2">
    <source>
        <dbReference type="Proteomes" id="UP000051451"/>
    </source>
</evidence>
<evidence type="ECO:0000313" key="1">
    <source>
        <dbReference type="EMBL" id="KRM06380.1"/>
    </source>
</evidence>
<keyword evidence="2" id="KW-1185">Reference proteome</keyword>
<dbReference type="EMBL" id="AZGB01000015">
    <property type="protein sequence ID" value="KRM06380.1"/>
    <property type="molecule type" value="Genomic_DNA"/>
</dbReference>
<dbReference type="PATRIC" id="fig|1423750.3.peg.535"/>
<protein>
    <submittedName>
        <fullName evidence="1">Uncharacterized protein</fullName>
    </submittedName>
</protein>
<comment type="caution">
    <text evidence="1">The sequence shown here is derived from an EMBL/GenBank/DDBJ whole genome shotgun (WGS) entry which is preliminary data.</text>
</comment>
<sequence>MFKSDKGKYLLDFLEKHPNLNKLEQRLIVEASENINNPKVVQEREIVKLTNALKNLSLENHLSDDGRILLKKLNRSDWINGIIYNTNLF</sequence>
<accession>A0A0R1VXD3</accession>
<dbReference type="GeneID" id="98318563"/>
<reference evidence="1 2" key="1">
    <citation type="journal article" date="2015" name="Genome Announc.">
        <title>Expanding the biotechnology potential of lactobacilli through comparative genomics of 213 strains and associated genera.</title>
        <authorList>
            <person name="Sun Z."/>
            <person name="Harris H.M."/>
            <person name="McCann A."/>
            <person name="Guo C."/>
            <person name="Argimon S."/>
            <person name="Zhang W."/>
            <person name="Yang X."/>
            <person name="Jeffery I.B."/>
            <person name="Cooney J.C."/>
            <person name="Kagawa T.F."/>
            <person name="Liu W."/>
            <person name="Song Y."/>
            <person name="Salvetti E."/>
            <person name="Wrobel A."/>
            <person name="Rasinkangas P."/>
            <person name="Parkhill J."/>
            <person name="Rea M.C."/>
            <person name="O'Sullivan O."/>
            <person name="Ritari J."/>
            <person name="Douillard F.P."/>
            <person name="Paul Ross R."/>
            <person name="Yang R."/>
            <person name="Briner A.E."/>
            <person name="Felis G.E."/>
            <person name="de Vos W.M."/>
            <person name="Barrangou R."/>
            <person name="Klaenhammer T.R."/>
            <person name="Caufield P.W."/>
            <person name="Cui Y."/>
            <person name="Zhang H."/>
            <person name="O'Toole P.W."/>
        </authorList>
    </citation>
    <scope>NUCLEOTIDE SEQUENCE [LARGE SCALE GENOMIC DNA]</scope>
    <source>
        <strain evidence="1 2">DSM 18630</strain>
    </source>
</reference>
<dbReference type="AlphaFoldDB" id="A0A0R1VXD3"/>
<dbReference type="RefSeq" id="WP_057871301.1">
    <property type="nucleotide sequence ID" value="NZ_AZGB01000015.1"/>
</dbReference>
<gene>
    <name evidence="1" type="ORF">FC89_GL000520</name>
</gene>
<dbReference type="Proteomes" id="UP000051451">
    <property type="component" value="Unassembled WGS sequence"/>
</dbReference>
<name>A0A0R1VXD3_9LACO</name>
<dbReference type="OrthoDB" id="2143527at2"/>